<dbReference type="EMBL" id="CP011409">
    <property type="protein sequence ID" value="AKZ62980.1"/>
    <property type="molecule type" value="Genomic_DNA"/>
</dbReference>
<dbReference type="Pfam" id="PF00015">
    <property type="entry name" value="MCPsignal"/>
    <property type="match status" value="1"/>
</dbReference>
<dbReference type="RefSeq" id="WP_053197122.1">
    <property type="nucleotide sequence ID" value="NZ_CP011409.1"/>
</dbReference>
<evidence type="ECO:0000256" key="2">
    <source>
        <dbReference type="ARBA" id="ARBA00029447"/>
    </source>
</evidence>
<sequence length="559" mass="59884">MFERKSRALSRSLDVLIQVVVPIAVGAGIFAGLGALAVPLSPLWLAVIATAAAVILSRLSRLARRGESDQGGGFVDKIGSEIDHIMIGAAETSYFVDSIKNKIAQDVQAANGIVTGSEQNASTTEQIAANAERASKVAADVRAESVAGRAEVDLGLEQIGKARTDAQNASAMMSALQEKSKRIHGITEVISEIAARTNLLALNAAIEAARAGEHGRGFAVVAGEVRQLAQRTKEATDDIGAMVRSITEEAERASGGMQALSTKVLEASQNVERVHGFLGNIERSAGISEEEIQQIARASREHVETTHRIAEAILKIRDGMLATDIELPRVAASAMALSERAELVYDAIAASNAKTQHDDIQKVATAAAKRIGKLFEEAISAGRISEGALFDRTYKPLPNTNPPKHTTQFDAFTDRVLPDVQEAILDAMPQLAYAGAVDNNGYFPTHNKKFSKPLTGDYDTDLVNNRTKRIFSDRTGKRCGANTKPFLLQTYKRDTGEVMHDLSVPIYVNGKHWGGFRVGYRSSQAQEAAPAQAAAPAAKQLKQTVKTENSKGLVRQISA</sequence>
<organism evidence="6 7">
    <name type="scientific">Herbaspirillum hiltneri N3</name>
    <dbReference type="NCBI Taxonomy" id="1262470"/>
    <lineage>
        <taxon>Bacteria</taxon>
        <taxon>Pseudomonadati</taxon>
        <taxon>Pseudomonadota</taxon>
        <taxon>Betaproteobacteria</taxon>
        <taxon>Burkholderiales</taxon>
        <taxon>Oxalobacteraceae</taxon>
        <taxon>Herbaspirillum</taxon>
    </lineage>
</organism>
<dbReference type="PRINTS" id="PR00260">
    <property type="entry name" value="CHEMTRNSDUCR"/>
</dbReference>
<dbReference type="Gene3D" id="1.10.287.950">
    <property type="entry name" value="Methyl-accepting chemotaxis protein"/>
    <property type="match status" value="1"/>
</dbReference>
<evidence type="ECO:0000313" key="7">
    <source>
        <dbReference type="Proteomes" id="UP000063429"/>
    </source>
</evidence>
<evidence type="ECO:0000256" key="1">
    <source>
        <dbReference type="ARBA" id="ARBA00023224"/>
    </source>
</evidence>
<evidence type="ECO:0000256" key="4">
    <source>
        <dbReference type="SAM" id="Phobius"/>
    </source>
</evidence>
<keyword evidence="4" id="KW-1133">Transmembrane helix</keyword>
<dbReference type="PANTHER" id="PTHR32089">
    <property type="entry name" value="METHYL-ACCEPTING CHEMOTAXIS PROTEIN MCPB"/>
    <property type="match status" value="1"/>
</dbReference>
<feature type="transmembrane region" description="Helical" evidence="4">
    <location>
        <begin position="12"/>
        <end position="37"/>
    </location>
</feature>
<reference evidence="7" key="1">
    <citation type="journal article" date="2015" name="Genome Announc.">
        <title>Complete Genome Sequence of Herbaspirillum hiltneri N3 (DSM 17495), Isolated from Surface-Sterilized Wheat Roots.</title>
        <authorList>
            <person name="Guizelini D."/>
            <person name="Saizaki P.M."/>
            <person name="Coimbra N.A."/>
            <person name="Weiss V.A."/>
            <person name="Faoro H."/>
            <person name="Sfeir M.Z."/>
            <person name="Baura V.A."/>
            <person name="Monteiro R.A."/>
            <person name="Chubatsu L.S."/>
            <person name="Souza E.M."/>
            <person name="Cruz L.M."/>
            <person name="Pedrosa F.O."/>
            <person name="Raittz R.T."/>
            <person name="Marchaukoski J.N."/>
            <person name="Steffens M.B."/>
        </authorList>
    </citation>
    <scope>NUCLEOTIDE SEQUENCE [LARGE SCALE GENOMIC DNA]</scope>
    <source>
        <strain evidence="7">N3</strain>
    </source>
</reference>
<feature type="domain" description="Methyl-accepting transducer" evidence="5">
    <location>
        <begin position="81"/>
        <end position="317"/>
    </location>
</feature>
<dbReference type="SUPFAM" id="SSF58104">
    <property type="entry name" value="Methyl-accepting chemotaxis protein (MCP) signaling domain"/>
    <property type="match status" value="1"/>
</dbReference>
<dbReference type="SMART" id="SM00283">
    <property type="entry name" value="MA"/>
    <property type="match status" value="1"/>
</dbReference>
<gene>
    <name evidence="6" type="ORF">F506_10160</name>
</gene>
<dbReference type="InterPro" id="IPR004090">
    <property type="entry name" value="Chemotax_Me-accpt_rcpt"/>
</dbReference>
<dbReference type="Proteomes" id="UP000063429">
    <property type="component" value="Chromosome"/>
</dbReference>
<evidence type="ECO:0000313" key="6">
    <source>
        <dbReference type="EMBL" id="AKZ62980.1"/>
    </source>
</evidence>
<comment type="similarity">
    <text evidence="2">Belongs to the methyl-accepting chemotaxis (MCP) protein family.</text>
</comment>
<dbReference type="PANTHER" id="PTHR32089:SF112">
    <property type="entry name" value="LYSOZYME-LIKE PROTEIN-RELATED"/>
    <property type="match status" value="1"/>
</dbReference>
<dbReference type="PROSITE" id="PS50111">
    <property type="entry name" value="CHEMOTAXIS_TRANSDUC_2"/>
    <property type="match status" value="1"/>
</dbReference>
<protein>
    <submittedName>
        <fullName evidence="6">Chemotaxis protein</fullName>
    </submittedName>
</protein>
<keyword evidence="7" id="KW-1185">Reference proteome</keyword>
<keyword evidence="4" id="KW-0812">Transmembrane</keyword>
<accession>A0ABM5V0L7</accession>
<evidence type="ECO:0000259" key="5">
    <source>
        <dbReference type="PROSITE" id="PS50111"/>
    </source>
</evidence>
<keyword evidence="4" id="KW-0472">Membrane</keyword>
<name>A0ABM5V0L7_9BURK</name>
<dbReference type="InterPro" id="IPR004089">
    <property type="entry name" value="MCPsignal_dom"/>
</dbReference>
<proteinExistence type="inferred from homology"/>
<keyword evidence="1 3" id="KW-0807">Transducer</keyword>
<evidence type="ECO:0000256" key="3">
    <source>
        <dbReference type="PROSITE-ProRule" id="PRU00284"/>
    </source>
</evidence>
<dbReference type="CDD" id="cd11386">
    <property type="entry name" value="MCP_signal"/>
    <property type="match status" value="1"/>
</dbReference>